<keyword evidence="1" id="KW-0472">Membrane</keyword>
<evidence type="ECO:0000313" key="2">
    <source>
        <dbReference type="EMBL" id="ABO59750.1"/>
    </source>
</evidence>
<dbReference type="AlphaFoldDB" id="A4JTZ7"/>
<gene>
    <name evidence="2" type="ordered locus">Bcep1808_6863</name>
</gene>
<name>A4JTZ7_BURVG</name>
<keyword evidence="1" id="KW-0812">Transmembrane</keyword>
<proteinExistence type="predicted"/>
<reference evidence="2 3" key="1">
    <citation type="submission" date="2007-03" db="EMBL/GenBank/DDBJ databases">
        <title>Complete sequence of plasmid pBVIE01 of Burkholderia vietnamiensis G4.</title>
        <authorList>
            <consortium name="US DOE Joint Genome Institute"/>
            <person name="Copeland A."/>
            <person name="Lucas S."/>
            <person name="Lapidus A."/>
            <person name="Barry K."/>
            <person name="Detter J.C."/>
            <person name="Glavina del Rio T."/>
            <person name="Hammon N."/>
            <person name="Israni S."/>
            <person name="Dalin E."/>
            <person name="Tice H."/>
            <person name="Pitluck S."/>
            <person name="Chain P."/>
            <person name="Malfatti S."/>
            <person name="Shin M."/>
            <person name="Vergez L."/>
            <person name="Schmutz J."/>
            <person name="Larimer F."/>
            <person name="Land M."/>
            <person name="Hauser L."/>
            <person name="Kyrpides N."/>
            <person name="Tiedje J."/>
            <person name="Richardson P."/>
        </authorList>
    </citation>
    <scope>NUCLEOTIDE SEQUENCE [LARGE SCALE GENOMIC DNA]</scope>
    <source>
        <strain evidence="3">G4 / LMG 22486</strain>
        <plasmid evidence="2 3">pBVIE01</plasmid>
    </source>
</reference>
<evidence type="ECO:0000313" key="3">
    <source>
        <dbReference type="Proteomes" id="UP000002287"/>
    </source>
</evidence>
<dbReference type="HOGENOM" id="CLU_2567347_0_0_4"/>
<dbReference type="KEGG" id="bvi:Bcep1808_6863"/>
<keyword evidence="1" id="KW-1133">Transmembrane helix</keyword>
<feature type="transmembrane region" description="Helical" evidence="1">
    <location>
        <begin position="55"/>
        <end position="78"/>
    </location>
</feature>
<evidence type="ECO:0000256" key="1">
    <source>
        <dbReference type="SAM" id="Phobius"/>
    </source>
</evidence>
<geneLocation type="plasmid" evidence="2 3">
    <name>pBVIE01</name>
</geneLocation>
<organism evidence="2 3">
    <name type="scientific">Burkholderia vietnamiensis (strain G4 / LMG 22486)</name>
    <name type="common">Burkholderia cepacia (strain R1808)</name>
    <dbReference type="NCBI Taxonomy" id="269482"/>
    <lineage>
        <taxon>Bacteria</taxon>
        <taxon>Pseudomonadati</taxon>
        <taxon>Pseudomonadota</taxon>
        <taxon>Betaproteobacteria</taxon>
        <taxon>Burkholderiales</taxon>
        <taxon>Burkholderiaceae</taxon>
        <taxon>Burkholderia</taxon>
        <taxon>Burkholderia cepacia complex</taxon>
    </lineage>
</organism>
<accession>A4JTZ7</accession>
<sequence length="81" mass="8575">MSSRIACGTCFSDTDGASPSFMKEKKEVKASDVILLAVMLLGSLTFVVHTEALSFIVQIAWAAMMIVGGLIAGALLYFQGD</sequence>
<feature type="transmembrane region" description="Helical" evidence="1">
    <location>
        <begin position="30"/>
        <end position="49"/>
    </location>
</feature>
<protein>
    <submittedName>
        <fullName evidence="2">Uncharacterized protein</fullName>
    </submittedName>
</protein>
<dbReference type="EMBL" id="CP000617">
    <property type="protein sequence ID" value="ABO59750.1"/>
    <property type="molecule type" value="Genomic_DNA"/>
</dbReference>
<dbReference type="Proteomes" id="UP000002287">
    <property type="component" value="Plasmid pBVIE01"/>
</dbReference>
<keyword evidence="2" id="KW-0614">Plasmid</keyword>